<gene>
    <name evidence="1" type="ORF">PLOB_00030122</name>
</gene>
<dbReference type="Proteomes" id="UP001159405">
    <property type="component" value="Unassembled WGS sequence"/>
</dbReference>
<protein>
    <submittedName>
        <fullName evidence="1">Uncharacterized protein</fullName>
    </submittedName>
</protein>
<sequence>LKQRCVVGNHENTMYMGIAIQVEEVSIESVASNLSNNPAALNAKPDKLRAIKKPTGWNSFLKA</sequence>
<feature type="non-terminal residue" evidence="1">
    <location>
        <position position="63"/>
    </location>
</feature>
<keyword evidence="2" id="KW-1185">Reference proteome</keyword>
<evidence type="ECO:0000313" key="1">
    <source>
        <dbReference type="EMBL" id="CAH3184283.1"/>
    </source>
</evidence>
<feature type="non-terminal residue" evidence="1">
    <location>
        <position position="1"/>
    </location>
</feature>
<proteinExistence type="predicted"/>
<organism evidence="1 2">
    <name type="scientific">Porites lobata</name>
    <dbReference type="NCBI Taxonomy" id="104759"/>
    <lineage>
        <taxon>Eukaryota</taxon>
        <taxon>Metazoa</taxon>
        <taxon>Cnidaria</taxon>
        <taxon>Anthozoa</taxon>
        <taxon>Hexacorallia</taxon>
        <taxon>Scleractinia</taxon>
        <taxon>Fungiina</taxon>
        <taxon>Poritidae</taxon>
        <taxon>Porites</taxon>
    </lineage>
</organism>
<evidence type="ECO:0000313" key="2">
    <source>
        <dbReference type="Proteomes" id="UP001159405"/>
    </source>
</evidence>
<comment type="caution">
    <text evidence="1">The sequence shown here is derived from an EMBL/GenBank/DDBJ whole genome shotgun (WGS) entry which is preliminary data.</text>
</comment>
<name>A0ABN8RY98_9CNID</name>
<dbReference type="EMBL" id="CALNXK010000382">
    <property type="protein sequence ID" value="CAH3184283.1"/>
    <property type="molecule type" value="Genomic_DNA"/>
</dbReference>
<accession>A0ABN8RY98</accession>
<reference evidence="1 2" key="1">
    <citation type="submission" date="2022-05" db="EMBL/GenBank/DDBJ databases">
        <authorList>
            <consortium name="Genoscope - CEA"/>
            <person name="William W."/>
        </authorList>
    </citation>
    <scope>NUCLEOTIDE SEQUENCE [LARGE SCALE GENOMIC DNA]</scope>
</reference>